<feature type="transmembrane region" description="Helical" evidence="8">
    <location>
        <begin position="185"/>
        <end position="203"/>
    </location>
</feature>
<feature type="transmembrane region" description="Helical" evidence="8">
    <location>
        <begin position="86"/>
        <end position="105"/>
    </location>
</feature>
<dbReference type="InterPro" id="IPR036837">
    <property type="entry name" value="Cation_efflux_CTD_sf"/>
</dbReference>
<dbReference type="Gene3D" id="1.20.1510.10">
    <property type="entry name" value="Cation efflux protein transmembrane domain"/>
    <property type="match status" value="1"/>
</dbReference>
<evidence type="ECO:0000259" key="10">
    <source>
        <dbReference type="Pfam" id="PF16916"/>
    </source>
</evidence>
<dbReference type="InterPro" id="IPR050681">
    <property type="entry name" value="CDF/SLC30A"/>
</dbReference>
<dbReference type="InterPro" id="IPR027470">
    <property type="entry name" value="Cation_efflux_CTD"/>
</dbReference>
<evidence type="ECO:0000256" key="8">
    <source>
        <dbReference type="SAM" id="Phobius"/>
    </source>
</evidence>
<dbReference type="STRING" id="1497020.DO97_08090"/>
<feature type="transmembrane region" description="Helical" evidence="8">
    <location>
        <begin position="117"/>
        <end position="141"/>
    </location>
</feature>
<feature type="domain" description="Cation efflux protein cytoplasmic" evidence="10">
    <location>
        <begin position="221"/>
        <end position="288"/>
    </location>
</feature>
<feature type="domain" description="Cation efflux protein transmembrane" evidence="9">
    <location>
        <begin position="20"/>
        <end position="207"/>
    </location>
</feature>
<proteinExistence type="inferred from homology"/>
<dbReference type="AlphaFoldDB" id="A0A098TNU4"/>
<keyword evidence="3" id="KW-0813">Transport</keyword>
<keyword evidence="6" id="KW-0406">Ion transport</keyword>
<evidence type="ECO:0000313" key="12">
    <source>
        <dbReference type="Proteomes" id="UP000030170"/>
    </source>
</evidence>
<accession>A0A098TNU4</accession>
<evidence type="ECO:0000256" key="3">
    <source>
        <dbReference type="ARBA" id="ARBA00022448"/>
    </source>
</evidence>
<keyword evidence="7 8" id="KW-0472">Membrane</keyword>
<keyword evidence="4 8" id="KW-0812">Transmembrane</keyword>
<dbReference type="EMBL" id="JJML01000025">
    <property type="protein sequence ID" value="KGF72503.1"/>
    <property type="molecule type" value="Genomic_DNA"/>
</dbReference>
<keyword evidence="5 8" id="KW-1133">Transmembrane helix</keyword>
<evidence type="ECO:0000313" key="11">
    <source>
        <dbReference type="EMBL" id="KGF72503.1"/>
    </source>
</evidence>
<dbReference type="NCBIfam" id="TIGR01297">
    <property type="entry name" value="CDF"/>
    <property type="match status" value="1"/>
</dbReference>
<comment type="caution">
    <text evidence="11">The sequence shown here is derived from an EMBL/GenBank/DDBJ whole genome shotgun (WGS) entry which is preliminary data.</text>
</comment>
<dbReference type="SUPFAM" id="SSF160240">
    <property type="entry name" value="Cation efflux protein cytoplasmic domain-like"/>
    <property type="match status" value="1"/>
</dbReference>
<dbReference type="RefSeq" id="WP_036533589.1">
    <property type="nucleotide sequence ID" value="NZ_JJML01000025.1"/>
</dbReference>
<evidence type="ECO:0000256" key="4">
    <source>
        <dbReference type="ARBA" id="ARBA00022692"/>
    </source>
</evidence>
<dbReference type="Proteomes" id="UP000030170">
    <property type="component" value="Unassembled WGS sequence"/>
</dbReference>
<dbReference type="GO" id="GO:0005385">
    <property type="term" value="F:zinc ion transmembrane transporter activity"/>
    <property type="evidence" value="ECO:0007669"/>
    <property type="project" value="TreeGrafter"/>
</dbReference>
<evidence type="ECO:0000256" key="6">
    <source>
        <dbReference type="ARBA" id="ARBA00023065"/>
    </source>
</evidence>
<protein>
    <submittedName>
        <fullName evidence="11">Cobalt transporter</fullName>
    </submittedName>
</protein>
<feature type="transmembrane region" description="Helical" evidence="8">
    <location>
        <begin position="56"/>
        <end position="74"/>
    </location>
</feature>
<keyword evidence="12" id="KW-1185">Reference proteome</keyword>
<organism evidence="11 12">
    <name type="scientific">Neosynechococcus sphagnicola sy1</name>
    <dbReference type="NCBI Taxonomy" id="1497020"/>
    <lineage>
        <taxon>Bacteria</taxon>
        <taxon>Bacillati</taxon>
        <taxon>Cyanobacteriota</taxon>
        <taxon>Cyanophyceae</taxon>
        <taxon>Neosynechococcales</taxon>
        <taxon>Neosynechococcaceae</taxon>
        <taxon>Neosynechococcus</taxon>
    </lineage>
</organism>
<dbReference type="SUPFAM" id="SSF161111">
    <property type="entry name" value="Cation efflux protein transmembrane domain-like"/>
    <property type="match status" value="1"/>
</dbReference>
<evidence type="ECO:0000256" key="7">
    <source>
        <dbReference type="ARBA" id="ARBA00023136"/>
    </source>
</evidence>
<comment type="similarity">
    <text evidence="2">Belongs to the cation diffusion facilitator (CDF) transporter (TC 2.A.4) family. SLC30A subfamily.</text>
</comment>
<name>A0A098TNU4_9CYAN</name>
<evidence type="ECO:0000259" key="9">
    <source>
        <dbReference type="Pfam" id="PF01545"/>
    </source>
</evidence>
<feature type="transmembrane region" description="Helical" evidence="8">
    <location>
        <begin position="20"/>
        <end position="44"/>
    </location>
</feature>
<dbReference type="OrthoDB" id="9809646at2"/>
<evidence type="ECO:0000256" key="1">
    <source>
        <dbReference type="ARBA" id="ARBA00004141"/>
    </source>
</evidence>
<dbReference type="Pfam" id="PF16916">
    <property type="entry name" value="ZT_dimer"/>
    <property type="match status" value="1"/>
</dbReference>
<dbReference type="InterPro" id="IPR058533">
    <property type="entry name" value="Cation_efflux_TM"/>
</dbReference>
<sequence>MSHSHGSHDHGTANYNRAFIIGITLNLALVVFQAISGVLAHSLALLTDAGHNLSDVLGLLLAWGANLLASRPPTQRFTYGLRRTSILAALANAIFLLVAVGAIAWEALQRFHEPAQVSGGVVIGVAIVGILVNTGTALLFLSGRKQDLNIRGAFLHLASDAIVSLGVVLAGIVIVVTGWNWIDPVVSLVISGVIIFGTWELLLDSVKLALDAVPEGLEPLAVRTYLTELPGVTQIHDLHIWGMSTSETALTVHLVIPGNHPGDDFLCRVSKELHDQFGIEHATIQVEQGDPNHPCGLEAEDKV</sequence>
<dbReference type="GO" id="GO:0005886">
    <property type="term" value="C:plasma membrane"/>
    <property type="evidence" value="ECO:0007669"/>
    <property type="project" value="TreeGrafter"/>
</dbReference>
<dbReference type="InterPro" id="IPR027469">
    <property type="entry name" value="Cation_efflux_TMD_sf"/>
</dbReference>
<feature type="transmembrane region" description="Helical" evidence="8">
    <location>
        <begin position="153"/>
        <end position="179"/>
    </location>
</feature>
<gene>
    <name evidence="11" type="ORF">DO97_08090</name>
</gene>
<dbReference type="PANTHER" id="PTHR11562:SF17">
    <property type="entry name" value="RE54080P-RELATED"/>
    <property type="match status" value="1"/>
</dbReference>
<reference evidence="11 12" key="1">
    <citation type="journal article" date="2014" name="Mol. Ecol.">
        <title>Evolution of Synechococcus.</title>
        <authorList>
            <person name="Dvorak P."/>
            <person name="Casamatta D."/>
            <person name="Hasler P."/>
            <person name="Poulickova A."/>
            <person name="Ondrej V."/>
            <person name="Sanges R."/>
        </authorList>
    </citation>
    <scope>NUCLEOTIDE SEQUENCE [LARGE SCALE GENOMIC DNA]</scope>
    <source>
        <strain evidence="11 12">CAUP A 1101</strain>
    </source>
</reference>
<evidence type="ECO:0000256" key="5">
    <source>
        <dbReference type="ARBA" id="ARBA00022989"/>
    </source>
</evidence>
<comment type="subcellular location">
    <subcellularLocation>
        <location evidence="1">Membrane</location>
        <topology evidence="1">Multi-pass membrane protein</topology>
    </subcellularLocation>
</comment>
<dbReference type="InterPro" id="IPR002524">
    <property type="entry name" value="Cation_efflux"/>
</dbReference>
<evidence type="ECO:0000256" key="2">
    <source>
        <dbReference type="ARBA" id="ARBA00008873"/>
    </source>
</evidence>
<dbReference type="Pfam" id="PF01545">
    <property type="entry name" value="Cation_efflux"/>
    <property type="match status" value="1"/>
</dbReference>
<dbReference type="PANTHER" id="PTHR11562">
    <property type="entry name" value="CATION EFFLUX PROTEIN/ ZINC TRANSPORTER"/>
    <property type="match status" value="1"/>
</dbReference>